<sequence>MQLLRRLSFTMLLMSLMTLVACGDGDGDLTGGSDGDGDTTDAVTLTVTKSDGDLSAANHITITATVLDNGSAVANKTVTFTFAVEGSATFDPVAGTATTDANGNASINVKVTDMKGSVSVIASYGSVSDDISFDSKGDGVKVIVGEPVAASISLFASSQQLASSGAQSIELFAIAKDENNNLLEGVTIQFSPDSGELGNILDESGDSSNKTGPDGKVTKKLSTQIDPSNRVIIVTVTSGDITDSLAIEVVGTTLTLTGSASLALNDEASFIVNVLDSDGNGVAQTVVAVSASNVDGITIPSSVTTDSEGQATVKVTGTTGGTNTIIVTALGTSASQDVSVQADSFLFTSFSNGVNTVNPANTPIVPDVSLIQTASLTLTWQRDGAPVANGTDVTFTTTRGVFTDISGTPITGDAKTETIDGKVTVYLKSTDAGQAIITFVGSDTVDGNAIELTNQLEFEFFADTAATINAQASPNSIGPDEQKSTISVVVKDADGNRVKNKRIQFVLEDISGGSIFPATAVTNSSGSASTIYTSNSTSAKDAVAITASVEDNSDIKDTVTLTVSDRELFISLGTGNQVEELGTTDYVKEYSIFVIDAESNAVENVELTVSAIPQSYYKGFWMPTYDGDDFVVWATAGAGSQSKPTILLATTKCGNEDANFNGILDGVGTDASEDFNKDGQLTPKNIVSVSGSFITDTDGRSVIRIIYPQSYAHWLDVKLVVSGKVTGSESATQTIFTLPVLAAHVTNEKISPPHQGLGHRGPFGLSNVCSDNVSQDPL</sequence>
<dbReference type="PROSITE" id="PS51257">
    <property type="entry name" value="PROKAR_LIPOPROTEIN"/>
    <property type="match status" value="1"/>
</dbReference>
<evidence type="ECO:0000256" key="2">
    <source>
        <dbReference type="SAM" id="SignalP"/>
    </source>
</evidence>
<keyword evidence="5" id="KW-1185">Reference proteome</keyword>
<evidence type="ECO:0000256" key="1">
    <source>
        <dbReference type="ARBA" id="ARBA00010116"/>
    </source>
</evidence>
<keyword evidence="2" id="KW-0732">Signal</keyword>
<dbReference type="PROSITE" id="PS51127">
    <property type="entry name" value="BIG1"/>
    <property type="match status" value="2"/>
</dbReference>
<dbReference type="RefSeq" id="WP_057180045.1">
    <property type="nucleotide sequence ID" value="NZ_BDQM01000002.1"/>
</dbReference>
<dbReference type="InterPro" id="IPR013783">
    <property type="entry name" value="Ig-like_fold"/>
</dbReference>
<dbReference type="Proteomes" id="UP000197068">
    <property type="component" value="Unassembled WGS sequence"/>
</dbReference>
<accession>A0ABQ0MRG3</accession>
<dbReference type="EMBL" id="BDQM01000002">
    <property type="protein sequence ID" value="GAW94777.1"/>
    <property type="molecule type" value="Genomic_DNA"/>
</dbReference>
<proteinExistence type="inferred from homology"/>
<feature type="chain" id="PRO_5045871025" description="Big-1 domain-containing protein" evidence="2">
    <location>
        <begin position="23"/>
        <end position="778"/>
    </location>
</feature>
<dbReference type="Gene3D" id="2.60.40.10">
    <property type="entry name" value="Immunoglobulins"/>
    <property type="match status" value="5"/>
</dbReference>
<gene>
    <name evidence="4" type="ORF">MTCD1_00374</name>
</gene>
<dbReference type="InterPro" id="IPR008964">
    <property type="entry name" value="Invasin/intimin_cell_adhesion"/>
</dbReference>
<evidence type="ECO:0000313" key="5">
    <source>
        <dbReference type="Proteomes" id="UP000197068"/>
    </source>
</evidence>
<protein>
    <recommendedName>
        <fullName evidence="3">Big-1 domain-containing protein</fullName>
    </recommendedName>
</protein>
<evidence type="ECO:0000313" key="4">
    <source>
        <dbReference type="EMBL" id="GAW94777.1"/>
    </source>
</evidence>
<dbReference type="SMART" id="SM00634">
    <property type="entry name" value="BID_1"/>
    <property type="match status" value="4"/>
</dbReference>
<evidence type="ECO:0000259" key="3">
    <source>
        <dbReference type="PROSITE" id="PS51127"/>
    </source>
</evidence>
<feature type="domain" description="Big-1" evidence="3">
    <location>
        <begin position="44"/>
        <end position="134"/>
    </location>
</feature>
<feature type="signal peptide" evidence="2">
    <location>
        <begin position="1"/>
        <end position="22"/>
    </location>
</feature>
<reference evidence="4 5" key="1">
    <citation type="submission" date="2017-06" db="EMBL/GenBank/DDBJ databases">
        <title>Whole Genome Sequences of Colwellia marinimaniae MTCD1.</title>
        <authorList>
            <person name="Kusumoto H."/>
            <person name="Inoue M."/>
            <person name="Tanikawa K."/>
            <person name="Maeji H."/>
            <person name="Cameron J.H."/>
            <person name="Bartlett D.H."/>
        </authorList>
    </citation>
    <scope>NUCLEOTIDE SEQUENCE [LARGE SCALE GENOMIC DNA]</scope>
    <source>
        <strain evidence="4 5">MTCD1</strain>
    </source>
</reference>
<dbReference type="InterPro" id="IPR003344">
    <property type="entry name" value="Big_1_dom"/>
</dbReference>
<name>A0ABQ0MRG3_9GAMM</name>
<feature type="domain" description="Big-1" evidence="3">
    <location>
        <begin position="253"/>
        <end position="341"/>
    </location>
</feature>
<comment type="similarity">
    <text evidence="1">Belongs to the intimin/invasin family.</text>
</comment>
<dbReference type="SUPFAM" id="SSF49373">
    <property type="entry name" value="Invasin/intimin cell-adhesion fragments"/>
    <property type="match status" value="4"/>
</dbReference>
<organism evidence="4 5">
    <name type="scientific">Colwellia marinimaniae</name>
    <dbReference type="NCBI Taxonomy" id="1513592"/>
    <lineage>
        <taxon>Bacteria</taxon>
        <taxon>Pseudomonadati</taxon>
        <taxon>Pseudomonadota</taxon>
        <taxon>Gammaproteobacteria</taxon>
        <taxon>Alteromonadales</taxon>
        <taxon>Colwelliaceae</taxon>
        <taxon>Colwellia</taxon>
    </lineage>
</organism>
<comment type="caution">
    <text evidence="4">The sequence shown here is derived from an EMBL/GenBank/DDBJ whole genome shotgun (WGS) entry which is preliminary data.</text>
</comment>